<dbReference type="STRING" id="210143.A0A1R3HG05"/>
<evidence type="ECO:0000313" key="7">
    <source>
        <dbReference type="Proteomes" id="UP000188268"/>
    </source>
</evidence>
<evidence type="ECO:0000256" key="2">
    <source>
        <dbReference type="ARBA" id="ARBA00023125"/>
    </source>
</evidence>
<dbReference type="InterPro" id="IPR036093">
    <property type="entry name" value="NAC_dom_sf"/>
</dbReference>
<evidence type="ECO:0000259" key="5">
    <source>
        <dbReference type="PROSITE" id="PS51005"/>
    </source>
</evidence>
<dbReference type="EMBL" id="AWWV01012077">
    <property type="protein sequence ID" value="OMO69178.1"/>
    <property type="molecule type" value="Genomic_DNA"/>
</dbReference>
<dbReference type="GO" id="GO:0048731">
    <property type="term" value="P:system development"/>
    <property type="evidence" value="ECO:0007669"/>
    <property type="project" value="TreeGrafter"/>
</dbReference>
<dbReference type="PANTHER" id="PTHR31719">
    <property type="entry name" value="NAC TRANSCRIPTION FACTOR 56"/>
    <property type="match status" value="1"/>
</dbReference>
<organism evidence="6 7">
    <name type="scientific">Corchorus capsularis</name>
    <name type="common">Jute</name>
    <dbReference type="NCBI Taxonomy" id="210143"/>
    <lineage>
        <taxon>Eukaryota</taxon>
        <taxon>Viridiplantae</taxon>
        <taxon>Streptophyta</taxon>
        <taxon>Embryophyta</taxon>
        <taxon>Tracheophyta</taxon>
        <taxon>Spermatophyta</taxon>
        <taxon>Magnoliopsida</taxon>
        <taxon>eudicotyledons</taxon>
        <taxon>Gunneridae</taxon>
        <taxon>Pentapetalae</taxon>
        <taxon>rosids</taxon>
        <taxon>malvids</taxon>
        <taxon>Malvales</taxon>
        <taxon>Malvaceae</taxon>
        <taxon>Grewioideae</taxon>
        <taxon>Apeibeae</taxon>
        <taxon>Corchorus</taxon>
    </lineage>
</organism>
<dbReference type="GO" id="GO:0006355">
    <property type="term" value="P:regulation of DNA-templated transcription"/>
    <property type="evidence" value="ECO:0007669"/>
    <property type="project" value="InterPro"/>
</dbReference>
<dbReference type="SUPFAM" id="SSF101941">
    <property type="entry name" value="NAC domain"/>
    <property type="match status" value="1"/>
</dbReference>
<feature type="domain" description="NAC" evidence="5">
    <location>
        <begin position="4"/>
        <end position="148"/>
    </location>
</feature>
<reference evidence="6 7" key="1">
    <citation type="submission" date="2013-09" db="EMBL/GenBank/DDBJ databases">
        <title>Corchorus capsularis genome sequencing.</title>
        <authorList>
            <person name="Alam M."/>
            <person name="Haque M.S."/>
            <person name="Islam M.S."/>
            <person name="Emdad E.M."/>
            <person name="Islam M.M."/>
            <person name="Ahmed B."/>
            <person name="Halim A."/>
            <person name="Hossen Q.M.M."/>
            <person name="Hossain M.Z."/>
            <person name="Ahmed R."/>
            <person name="Khan M.M."/>
            <person name="Islam R."/>
            <person name="Rashid M.M."/>
            <person name="Khan S.A."/>
            <person name="Rahman M.S."/>
            <person name="Alam M."/>
        </authorList>
    </citation>
    <scope>NUCLEOTIDE SEQUENCE [LARGE SCALE GENOMIC DNA]</scope>
    <source>
        <strain evidence="7">cv. CVL-1</strain>
        <tissue evidence="6">Whole seedling</tissue>
    </source>
</reference>
<gene>
    <name evidence="6" type="ORF">CCACVL1_19618</name>
</gene>
<dbReference type="OrthoDB" id="774757at2759"/>
<dbReference type="InterPro" id="IPR003441">
    <property type="entry name" value="NAC-dom"/>
</dbReference>
<dbReference type="PROSITE" id="PS51005">
    <property type="entry name" value="NAC"/>
    <property type="match status" value="1"/>
</dbReference>
<keyword evidence="3" id="KW-0804">Transcription</keyword>
<dbReference type="Gene3D" id="2.170.150.80">
    <property type="entry name" value="NAC domain"/>
    <property type="match status" value="1"/>
</dbReference>
<name>A0A1R3HG05_COCAP</name>
<dbReference type="Pfam" id="PF02365">
    <property type="entry name" value="NAM"/>
    <property type="match status" value="1"/>
</dbReference>
<evidence type="ECO:0000256" key="4">
    <source>
        <dbReference type="ARBA" id="ARBA00023242"/>
    </source>
</evidence>
<keyword evidence="2" id="KW-0238">DNA-binding</keyword>
<sequence length="216" mass="25214">MVQLPPGFRFRPTEEQLLHGYLLKKVRGEALPCDIVTDCEIYGERDKEPWKIFDENSTEKFYVFTQLKKKNPNGKRIERKAGIGSWKGQRTDFVKDSNNNHIGFKKPFVFEVKNPSSSNINKQQHWLMTEYSLVNDLSGYVLCEIRNKNSNSSARVDEQVEDEDEDYEIMAEDQQVEDEEYGITAEELEEMLSDPEIQPFSYQQNNYFTPVAALSY</sequence>
<evidence type="ECO:0000256" key="3">
    <source>
        <dbReference type="ARBA" id="ARBA00023163"/>
    </source>
</evidence>
<evidence type="ECO:0000313" key="6">
    <source>
        <dbReference type="EMBL" id="OMO69178.1"/>
    </source>
</evidence>
<keyword evidence="4" id="KW-0539">Nucleus</keyword>
<keyword evidence="7" id="KW-1185">Reference proteome</keyword>
<dbReference type="Proteomes" id="UP000188268">
    <property type="component" value="Unassembled WGS sequence"/>
</dbReference>
<comment type="caution">
    <text evidence="6">The sequence shown here is derived from an EMBL/GenBank/DDBJ whole genome shotgun (WGS) entry which is preliminary data.</text>
</comment>
<dbReference type="AlphaFoldDB" id="A0A1R3HG05"/>
<dbReference type="GO" id="GO:0003677">
    <property type="term" value="F:DNA binding"/>
    <property type="evidence" value="ECO:0007669"/>
    <property type="project" value="UniProtKB-KW"/>
</dbReference>
<proteinExistence type="predicted"/>
<dbReference type="OMA" id="NTHYCIA"/>
<keyword evidence="1" id="KW-0805">Transcription regulation</keyword>
<evidence type="ECO:0000256" key="1">
    <source>
        <dbReference type="ARBA" id="ARBA00023015"/>
    </source>
</evidence>
<dbReference type="PANTHER" id="PTHR31719:SF164">
    <property type="entry name" value="NAC DOMAIN-CONTAINING PROTEIN"/>
    <property type="match status" value="1"/>
</dbReference>
<protein>
    <submittedName>
        <fullName evidence="6">No apical meristem (NAM) protein</fullName>
    </submittedName>
</protein>
<accession>A0A1R3HG05</accession>
<dbReference type="Gramene" id="OMO69178">
    <property type="protein sequence ID" value="OMO69178"/>
    <property type="gene ID" value="CCACVL1_19618"/>
</dbReference>